<accession>A0A6J7BBC1</accession>
<proteinExistence type="predicted"/>
<organism evidence="2">
    <name type="scientific">freshwater metagenome</name>
    <dbReference type="NCBI Taxonomy" id="449393"/>
    <lineage>
        <taxon>unclassified sequences</taxon>
        <taxon>metagenomes</taxon>
        <taxon>ecological metagenomes</taxon>
    </lineage>
</organism>
<dbReference type="EMBL" id="CAFBAA010000013">
    <property type="protein sequence ID" value="CAB4842612.1"/>
    <property type="molecule type" value="Genomic_DNA"/>
</dbReference>
<evidence type="ECO:0000313" key="2">
    <source>
        <dbReference type="EMBL" id="CAB4842612.1"/>
    </source>
</evidence>
<gene>
    <name evidence="1" type="ORF">UFOPK2342_00558</name>
    <name evidence="2" type="ORF">UFOPK3266_00673</name>
</gene>
<dbReference type="EMBL" id="CAEZXB010000007">
    <property type="protein sequence ID" value="CAB4672875.1"/>
    <property type="molecule type" value="Genomic_DNA"/>
</dbReference>
<protein>
    <submittedName>
        <fullName evidence="2">Unannotated protein</fullName>
    </submittedName>
</protein>
<name>A0A6J7BBC1_9ZZZZ</name>
<dbReference type="AlphaFoldDB" id="A0A6J7BBC1"/>
<evidence type="ECO:0000313" key="1">
    <source>
        <dbReference type="EMBL" id="CAB4672875.1"/>
    </source>
</evidence>
<reference evidence="2" key="1">
    <citation type="submission" date="2020-05" db="EMBL/GenBank/DDBJ databases">
        <authorList>
            <person name="Chiriac C."/>
            <person name="Salcher M."/>
            <person name="Ghai R."/>
            <person name="Kavagutti S V."/>
        </authorList>
    </citation>
    <scope>NUCLEOTIDE SEQUENCE</scope>
</reference>
<sequence>MRTRSKLAGLVVLALAFAGATISPSSADTQILEPRAMLKLVPPTTPNHVMIYFSENQVNFRSFTSASNESGEQLLCTESTDSKCAPTLTSKWTRFGADSSVGNCAVAPESICVNSFSAISEDGTITTGIPTERVHKSDGGVVSTYDGTTNLGFAGGSSPWIWTMGSGNSAVEYLMIGVLGQGMLVRNGAWDVADKNLRFAIFPIKRVMGERFKEFALEDGCVATDNGVCYVRQPFAKNLRFKVALRLPISMSGWLNGRLRQPNAYIEAHNANYSDLIVEAAPTEEIVAGGWVPIDAKADAVMKRRNFYASASVVNNNYDVPSINPDDAEAVDTFNTFPEVLGDKALSNYFAWRLNTSSHVDAAPMPAPGASPTPMPAPMTNCNTGKGIQGIVATNAAVYDPGAPTFDAATSTLNYRVASPHLASDGTDNLGTYGFSMRADLIKCYYGLSTLPTSASVSITYGTGSEPKISTVDLKVTRDWVYLNASNFTYSSPTLKVKLLAPPAPTPVATPAPVAPAPMVAPAPVVSKPVLKSITCMKGKTKKVVKAVTPKCPTGYKKVA</sequence>